<reference evidence="1" key="2">
    <citation type="journal article" date="2022" name="New Phytol.">
        <title>Evolutionary transition to the ectomycorrhizal habit in the genomes of a hyperdiverse lineage of mushroom-forming fungi.</title>
        <authorList>
            <person name="Looney B."/>
            <person name="Miyauchi S."/>
            <person name="Morin E."/>
            <person name="Drula E."/>
            <person name="Courty P.E."/>
            <person name="Kohler A."/>
            <person name="Kuo A."/>
            <person name="LaButti K."/>
            <person name="Pangilinan J."/>
            <person name="Lipzen A."/>
            <person name="Riley R."/>
            <person name="Andreopoulos W."/>
            <person name="He G."/>
            <person name="Johnson J."/>
            <person name="Nolan M."/>
            <person name="Tritt A."/>
            <person name="Barry K.W."/>
            <person name="Grigoriev I.V."/>
            <person name="Nagy L.G."/>
            <person name="Hibbett D."/>
            <person name="Henrissat B."/>
            <person name="Matheny P.B."/>
            <person name="Labbe J."/>
            <person name="Martin F.M."/>
        </authorList>
    </citation>
    <scope>NUCLEOTIDE SEQUENCE</scope>
    <source>
        <strain evidence="1">HHB10654</strain>
    </source>
</reference>
<evidence type="ECO:0000313" key="2">
    <source>
        <dbReference type="Proteomes" id="UP000814140"/>
    </source>
</evidence>
<accession>A0ACB8SU82</accession>
<gene>
    <name evidence="1" type="ORF">BV25DRAFT_1918602</name>
</gene>
<keyword evidence="2" id="KW-1185">Reference proteome</keyword>
<sequence length="676" mass="75419">MTVRLGGARPGASEVLPTAVLITQIAGTLGNAMQIGPLIGIASAMEMLLTAVQQVKSNKESCLRLVQRASAFVVNIRDTMEGKWDPAPAGIREAVDRFEALLLKIADWMGDLAKATFFMRFLKQARIQDKIVQFELQLTDAIALFQSTVLLEVQHIVGESLRATLSQESTLVRQVQSMHSQILVGFQRGMRPQDEDGFPLVHRSEVVLHGMVPMGGGWWRNLSEASVNGRQVLIKRYEGKGAKKRRQDDLAFLKSVWDARFPQLYGISQTAGSAPPFIILHNVGITDLRAFITPFLQQGQLLEVAAMATRVAEHLRAGLTMLASTGRWPSIYNQTEQPSLAMLSSLVVNNRGNIVIGGDIATDREMMNHRGPLVWLCHEIFGERYPGSILGVGENDRTRRARQLANQIAGSILLSGTESPAQVSETLLVDLRDADWTSAILRELRASMASWGLDDRGGLFSQCTYGDVGFLIADPDPGSNRKTFVGIGNIEGILGPLYAKLLGDDEPFRRRRMEGHVFEGNFDEMLISEVSADVVRFTFRNPWSITYEHQFSVHQKPKDDPSKKTTRWRSIVSHVSRFAEERNIAPDKLILITGHRTTAMISAKYERLTAQPTEVHFFLSYEDYSTSYWSYDDIYKPVGSRRAVEEPEATLTSSPTSDKRGFYIQFIPEDFDSQVA</sequence>
<evidence type="ECO:0000313" key="1">
    <source>
        <dbReference type="EMBL" id="KAI0059371.1"/>
    </source>
</evidence>
<reference evidence="1" key="1">
    <citation type="submission" date="2021-03" db="EMBL/GenBank/DDBJ databases">
        <authorList>
            <consortium name="DOE Joint Genome Institute"/>
            <person name="Ahrendt S."/>
            <person name="Looney B.P."/>
            <person name="Miyauchi S."/>
            <person name="Morin E."/>
            <person name="Drula E."/>
            <person name="Courty P.E."/>
            <person name="Chicoki N."/>
            <person name="Fauchery L."/>
            <person name="Kohler A."/>
            <person name="Kuo A."/>
            <person name="Labutti K."/>
            <person name="Pangilinan J."/>
            <person name="Lipzen A."/>
            <person name="Riley R."/>
            <person name="Andreopoulos W."/>
            <person name="He G."/>
            <person name="Johnson J."/>
            <person name="Barry K.W."/>
            <person name="Grigoriev I.V."/>
            <person name="Nagy L."/>
            <person name="Hibbett D."/>
            <person name="Henrissat B."/>
            <person name="Matheny P.B."/>
            <person name="Labbe J."/>
            <person name="Martin F."/>
        </authorList>
    </citation>
    <scope>NUCLEOTIDE SEQUENCE</scope>
    <source>
        <strain evidence="1">HHB10654</strain>
    </source>
</reference>
<dbReference type="Proteomes" id="UP000814140">
    <property type="component" value="Unassembled WGS sequence"/>
</dbReference>
<protein>
    <submittedName>
        <fullName evidence="1">Uncharacterized protein</fullName>
    </submittedName>
</protein>
<name>A0ACB8SU82_9AGAM</name>
<dbReference type="EMBL" id="MU277227">
    <property type="protein sequence ID" value="KAI0059371.1"/>
    <property type="molecule type" value="Genomic_DNA"/>
</dbReference>
<organism evidence="1 2">
    <name type="scientific">Artomyces pyxidatus</name>
    <dbReference type="NCBI Taxonomy" id="48021"/>
    <lineage>
        <taxon>Eukaryota</taxon>
        <taxon>Fungi</taxon>
        <taxon>Dikarya</taxon>
        <taxon>Basidiomycota</taxon>
        <taxon>Agaricomycotina</taxon>
        <taxon>Agaricomycetes</taxon>
        <taxon>Russulales</taxon>
        <taxon>Auriscalpiaceae</taxon>
        <taxon>Artomyces</taxon>
    </lineage>
</organism>
<proteinExistence type="predicted"/>
<comment type="caution">
    <text evidence="1">The sequence shown here is derived from an EMBL/GenBank/DDBJ whole genome shotgun (WGS) entry which is preliminary data.</text>
</comment>